<accession>A0AA38TWH9</accession>
<dbReference type="Proteomes" id="UP001172457">
    <property type="component" value="Chromosome 2"/>
</dbReference>
<protein>
    <submittedName>
        <fullName evidence="1">Uncharacterized protein</fullName>
    </submittedName>
</protein>
<evidence type="ECO:0000313" key="2">
    <source>
        <dbReference type="Proteomes" id="UP001172457"/>
    </source>
</evidence>
<gene>
    <name evidence="1" type="ORF">OSB04_008031</name>
</gene>
<organism evidence="1 2">
    <name type="scientific">Centaurea solstitialis</name>
    <name type="common">yellow star-thistle</name>
    <dbReference type="NCBI Taxonomy" id="347529"/>
    <lineage>
        <taxon>Eukaryota</taxon>
        <taxon>Viridiplantae</taxon>
        <taxon>Streptophyta</taxon>
        <taxon>Embryophyta</taxon>
        <taxon>Tracheophyta</taxon>
        <taxon>Spermatophyta</taxon>
        <taxon>Magnoliopsida</taxon>
        <taxon>eudicotyledons</taxon>
        <taxon>Gunneridae</taxon>
        <taxon>Pentapetalae</taxon>
        <taxon>asterids</taxon>
        <taxon>campanulids</taxon>
        <taxon>Asterales</taxon>
        <taxon>Asteraceae</taxon>
        <taxon>Carduoideae</taxon>
        <taxon>Cardueae</taxon>
        <taxon>Centaureinae</taxon>
        <taxon>Centaurea</taxon>
    </lineage>
</organism>
<dbReference type="SUPFAM" id="SSF56719">
    <property type="entry name" value="Type II DNA topoisomerase"/>
    <property type="match status" value="1"/>
</dbReference>
<dbReference type="GO" id="GO:0003918">
    <property type="term" value="F:DNA topoisomerase type II (double strand cut, ATP-hydrolyzing) activity"/>
    <property type="evidence" value="ECO:0007669"/>
    <property type="project" value="InterPro"/>
</dbReference>
<comment type="caution">
    <text evidence="1">The sequence shown here is derived from an EMBL/GenBank/DDBJ whole genome shotgun (WGS) entry which is preliminary data.</text>
</comment>
<name>A0AA38TWH9_9ASTR</name>
<reference evidence="1" key="1">
    <citation type="submission" date="2023-03" db="EMBL/GenBank/DDBJ databases">
        <title>Chromosome-scale reference genome and RAD-based genetic map of yellow starthistle (Centaurea solstitialis) reveal putative structural variation and QTLs associated with invader traits.</title>
        <authorList>
            <person name="Reatini B."/>
            <person name="Cang F.A."/>
            <person name="Jiang Q."/>
            <person name="Mckibben M.T.W."/>
            <person name="Barker M.S."/>
            <person name="Rieseberg L.H."/>
            <person name="Dlugosch K.M."/>
        </authorList>
    </citation>
    <scope>NUCLEOTIDE SEQUENCE</scope>
    <source>
        <strain evidence="1">CAN-66</strain>
        <tissue evidence="1">Leaf</tissue>
    </source>
</reference>
<dbReference type="AlphaFoldDB" id="A0AA38TWH9"/>
<dbReference type="GO" id="GO:0003677">
    <property type="term" value="F:DNA binding"/>
    <property type="evidence" value="ECO:0007669"/>
    <property type="project" value="InterPro"/>
</dbReference>
<proteinExistence type="predicted"/>
<dbReference type="InterPro" id="IPR013760">
    <property type="entry name" value="Topo_IIA-like_dom_sf"/>
</dbReference>
<keyword evidence="2" id="KW-1185">Reference proteome</keyword>
<dbReference type="EMBL" id="JARYMX010000002">
    <property type="protein sequence ID" value="KAJ9562871.1"/>
    <property type="molecule type" value="Genomic_DNA"/>
</dbReference>
<dbReference type="GO" id="GO:0006265">
    <property type="term" value="P:DNA topological change"/>
    <property type="evidence" value="ECO:0007669"/>
    <property type="project" value="InterPro"/>
</dbReference>
<sequence length="62" mass="7137">MAGLSMVDQDFYGVYPLRGKQALKSSQESAEIRKIMRIIGLEYTKKICRCEVFEIWPFDSCG</sequence>
<evidence type="ECO:0000313" key="1">
    <source>
        <dbReference type="EMBL" id="KAJ9562871.1"/>
    </source>
</evidence>
<dbReference type="GO" id="GO:0005524">
    <property type="term" value="F:ATP binding"/>
    <property type="evidence" value="ECO:0007669"/>
    <property type="project" value="InterPro"/>
</dbReference>
<dbReference type="Gene3D" id="3.40.50.670">
    <property type="match status" value="1"/>
</dbReference>
<dbReference type="InterPro" id="IPR013759">
    <property type="entry name" value="Topo_IIA_B_C"/>
</dbReference>